<reference evidence="3" key="1">
    <citation type="submission" date="2020-05" db="EMBL/GenBank/DDBJ databases">
        <title>Identification of trans-AT polyketide cluster in two marine bacteria, producers of a novel glutaramide-containing polyketide sesbanimide D and analogs.</title>
        <authorList>
            <person name="Kacar D."/>
            <person name="Rodriguez P."/>
            <person name="Canedo L."/>
            <person name="Gonzalez E."/>
            <person name="Galan B."/>
            <person name="De La Calle F."/>
            <person name="Garcia J.L."/>
        </authorList>
    </citation>
    <scope>NUCLEOTIDE SEQUENCE</scope>
    <source>
        <strain evidence="3">PHM038</strain>
    </source>
</reference>
<protein>
    <submittedName>
        <fullName evidence="3">Transporter substrate-binding domain-containing protein</fullName>
    </submittedName>
</protein>
<dbReference type="EMBL" id="JABFCZ010000025">
    <property type="protein sequence ID" value="MBD1548686.1"/>
    <property type="molecule type" value="Genomic_DNA"/>
</dbReference>
<dbReference type="InterPro" id="IPR001638">
    <property type="entry name" value="Solute-binding_3/MltF_N"/>
</dbReference>
<keyword evidence="1" id="KW-0732">Signal</keyword>
<accession>A0A926P285</accession>
<organism evidence="3 4">
    <name type="scientific">Roseibium aggregatum</name>
    <dbReference type="NCBI Taxonomy" id="187304"/>
    <lineage>
        <taxon>Bacteria</taxon>
        <taxon>Pseudomonadati</taxon>
        <taxon>Pseudomonadota</taxon>
        <taxon>Alphaproteobacteria</taxon>
        <taxon>Hyphomicrobiales</taxon>
        <taxon>Stappiaceae</taxon>
        <taxon>Roseibium</taxon>
    </lineage>
</organism>
<dbReference type="AlphaFoldDB" id="A0A926P285"/>
<evidence type="ECO:0000256" key="1">
    <source>
        <dbReference type="ARBA" id="ARBA00022729"/>
    </source>
</evidence>
<dbReference type="PANTHER" id="PTHR35936">
    <property type="entry name" value="MEMBRANE-BOUND LYTIC MUREIN TRANSGLYCOSYLASE F"/>
    <property type="match status" value="1"/>
</dbReference>
<gene>
    <name evidence="3" type="ORF">HK439_20670</name>
</gene>
<dbReference type="PANTHER" id="PTHR35936:SF17">
    <property type="entry name" value="ARGININE-BINDING EXTRACELLULAR PROTEIN ARTP"/>
    <property type="match status" value="1"/>
</dbReference>
<dbReference type="Gene3D" id="3.40.190.10">
    <property type="entry name" value="Periplasmic binding protein-like II"/>
    <property type="match status" value="2"/>
</dbReference>
<dbReference type="Pfam" id="PF00497">
    <property type="entry name" value="SBP_bac_3"/>
    <property type="match status" value="1"/>
</dbReference>
<dbReference type="SUPFAM" id="SSF53850">
    <property type="entry name" value="Periplasmic binding protein-like II"/>
    <property type="match status" value="1"/>
</dbReference>
<evidence type="ECO:0000259" key="2">
    <source>
        <dbReference type="SMART" id="SM00062"/>
    </source>
</evidence>
<dbReference type="RefSeq" id="WP_190293377.1">
    <property type="nucleotide sequence ID" value="NZ_JABFCZ010000025.1"/>
</dbReference>
<evidence type="ECO:0000313" key="3">
    <source>
        <dbReference type="EMBL" id="MBD1548686.1"/>
    </source>
</evidence>
<comment type="caution">
    <text evidence="3">The sequence shown here is derived from an EMBL/GenBank/DDBJ whole genome shotgun (WGS) entry which is preliminary data.</text>
</comment>
<evidence type="ECO:0000313" key="4">
    <source>
        <dbReference type="Proteomes" id="UP000598467"/>
    </source>
</evidence>
<proteinExistence type="predicted"/>
<sequence length="245" mass="26570">MPIESQIDSQIVRELAPHGRLRVGVNMANALLVTGRAENGDPAGVSPDMGRAIADRLGVPVEYVPYPSPGLVADGVEAHEWDIANIGAEPQRAEKISFTPAYAEIEATYLVAEGSSIRTPEEADRPGHRIAYKARSAYGLWLERNISEAELVAVPPDEDALAYFLEHRLEVLAGLRPRLTRDVETLSGYRMLDGQFMSVQQAIGTARENTVAAAWLTEFVQEAKACGVVAGFIERHGVKGLTVPV</sequence>
<dbReference type="Proteomes" id="UP000598467">
    <property type="component" value="Unassembled WGS sequence"/>
</dbReference>
<name>A0A926P285_9HYPH</name>
<dbReference type="SMART" id="SM00062">
    <property type="entry name" value="PBPb"/>
    <property type="match status" value="1"/>
</dbReference>
<feature type="domain" description="Solute-binding protein family 3/N-terminal" evidence="2">
    <location>
        <begin position="20"/>
        <end position="240"/>
    </location>
</feature>